<comment type="caution">
    <text evidence="2">The sequence shown here is derived from an EMBL/GenBank/DDBJ whole genome shotgun (WGS) entry which is preliminary data.</text>
</comment>
<evidence type="ECO:0000313" key="2">
    <source>
        <dbReference type="EMBL" id="GAL86621.1"/>
    </source>
</evidence>
<dbReference type="OrthoDB" id="9844377at2"/>
<keyword evidence="3" id="KW-1185">Reference proteome</keyword>
<feature type="compositionally biased region" description="Basic and acidic residues" evidence="1">
    <location>
        <begin position="52"/>
        <end position="62"/>
    </location>
</feature>
<proteinExistence type="predicted"/>
<dbReference type="AlphaFoldDB" id="A0A098LI03"/>
<feature type="region of interest" description="Disordered" evidence="1">
    <location>
        <begin position="48"/>
        <end position="82"/>
    </location>
</feature>
<dbReference type="eggNOG" id="ENOG502ZSNG">
    <property type="taxonomic scope" value="Bacteria"/>
</dbReference>
<dbReference type="EMBL" id="BBLT01000008">
    <property type="protein sequence ID" value="GAL86621.1"/>
    <property type="molecule type" value="Genomic_DNA"/>
</dbReference>
<dbReference type="PROSITE" id="PS51257">
    <property type="entry name" value="PROKAR_LIPOPROTEIN"/>
    <property type="match status" value="1"/>
</dbReference>
<dbReference type="Proteomes" id="UP000030185">
    <property type="component" value="Unassembled WGS sequence"/>
</dbReference>
<evidence type="ECO:0008006" key="4">
    <source>
        <dbReference type="Google" id="ProtNLM"/>
    </source>
</evidence>
<dbReference type="RefSeq" id="WP_045466781.1">
    <property type="nucleotide sequence ID" value="NZ_BBLT01000008.1"/>
</dbReference>
<gene>
    <name evidence="2" type="ORF">MYP_3851</name>
</gene>
<organism evidence="2 3">
    <name type="scientific">Sporocytophaga myxococcoides</name>
    <dbReference type="NCBI Taxonomy" id="153721"/>
    <lineage>
        <taxon>Bacteria</taxon>
        <taxon>Pseudomonadati</taxon>
        <taxon>Bacteroidota</taxon>
        <taxon>Cytophagia</taxon>
        <taxon>Cytophagales</taxon>
        <taxon>Cytophagaceae</taxon>
        <taxon>Sporocytophaga</taxon>
    </lineage>
</organism>
<accession>A0A098LI03</accession>
<name>A0A098LI03_9BACT</name>
<protein>
    <recommendedName>
        <fullName evidence="4">Lipoprotein</fullName>
    </recommendedName>
</protein>
<evidence type="ECO:0000313" key="3">
    <source>
        <dbReference type="Proteomes" id="UP000030185"/>
    </source>
</evidence>
<evidence type="ECO:0000256" key="1">
    <source>
        <dbReference type="SAM" id="MobiDB-lite"/>
    </source>
</evidence>
<sequence length="97" mass="11383">MSKFILILFAGMLMLSCAPERYRKDKANRLSDKADLASDFHAKQAVNFTQRNIDRKDKTERKTNKRKEKIQDQLNELNAPKKVVKATRKHTGRFNLY</sequence>
<reference evidence="2 3" key="1">
    <citation type="submission" date="2014-09" db="EMBL/GenBank/DDBJ databases">
        <title>Sporocytophaga myxococcoides PG-01 genome sequencing.</title>
        <authorList>
            <person name="Liu L."/>
            <person name="Gao P.J."/>
            <person name="Chen G.J."/>
            <person name="Wang L.S."/>
        </authorList>
    </citation>
    <scope>NUCLEOTIDE SEQUENCE [LARGE SCALE GENOMIC DNA]</scope>
    <source>
        <strain evidence="2 3">PG-01</strain>
    </source>
</reference>
<dbReference type="STRING" id="153721.MYP_3851"/>